<evidence type="ECO:0000313" key="2">
    <source>
        <dbReference type="EMBL" id="RRD01447.1"/>
    </source>
</evidence>
<comment type="caution">
    <text evidence="2">The sequence shown here is derived from an EMBL/GenBank/DDBJ whole genome shotgun (WGS) entry which is preliminary data.</text>
</comment>
<dbReference type="RefSeq" id="WP_124924520.1">
    <property type="nucleotide sequence ID" value="NZ_BMOH01000001.1"/>
</dbReference>
<dbReference type="PROSITE" id="PS51186">
    <property type="entry name" value="GNAT"/>
    <property type="match status" value="1"/>
</dbReference>
<dbReference type="InterPro" id="IPR000182">
    <property type="entry name" value="GNAT_dom"/>
</dbReference>
<evidence type="ECO:0000259" key="1">
    <source>
        <dbReference type="PROSITE" id="PS51186"/>
    </source>
</evidence>
<feature type="domain" description="N-acetyltransferase" evidence="1">
    <location>
        <begin position="1"/>
        <end position="155"/>
    </location>
</feature>
<dbReference type="Pfam" id="PF13508">
    <property type="entry name" value="Acetyltransf_7"/>
    <property type="match status" value="1"/>
</dbReference>
<protein>
    <submittedName>
        <fullName evidence="2">N-acetyltransferase</fullName>
    </submittedName>
</protein>
<dbReference type="CDD" id="cd04301">
    <property type="entry name" value="NAT_SF"/>
    <property type="match status" value="1"/>
</dbReference>
<organism evidence="2 3">
    <name type="scientific">Amphritea balenae</name>
    <dbReference type="NCBI Taxonomy" id="452629"/>
    <lineage>
        <taxon>Bacteria</taxon>
        <taxon>Pseudomonadati</taxon>
        <taxon>Pseudomonadota</taxon>
        <taxon>Gammaproteobacteria</taxon>
        <taxon>Oceanospirillales</taxon>
        <taxon>Oceanospirillaceae</taxon>
        <taxon>Amphritea</taxon>
    </lineage>
</organism>
<dbReference type="SUPFAM" id="SSF55729">
    <property type="entry name" value="Acyl-CoA N-acyltransferases (Nat)"/>
    <property type="match status" value="1"/>
</dbReference>
<keyword evidence="3" id="KW-1185">Reference proteome</keyword>
<dbReference type="Proteomes" id="UP000267535">
    <property type="component" value="Unassembled WGS sequence"/>
</dbReference>
<sequence length="178" mass="19402">MQLSAFTPDHAEEVIKLFTSVFSDSEGKDEGAVIGALVREMINSTPPEELQGFMAKEDNQTIGAIFYSRFTLPSNKVAFILSPVAVSTGVQGKGVGQQLIRFGIKAMKAQGVEILLTYGDPNYYSKTGFQQITETLIPAPLELSFPHGWLAQSLTGKEITPEVGNTSCVSALNHQKYW</sequence>
<name>A0A3P1SW59_9GAMM</name>
<evidence type="ECO:0000313" key="3">
    <source>
        <dbReference type="Proteomes" id="UP000267535"/>
    </source>
</evidence>
<dbReference type="Gene3D" id="3.40.630.30">
    <property type="match status" value="1"/>
</dbReference>
<proteinExistence type="predicted"/>
<reference evidence="2 3" key="1">
    <citation type="submission" date="2018-11" db="EMBL/GenBank/DDBJ databases">
        <title>The draft genome sequence of Amphritea balenae JAMM 1525T.</title>
        <authorList>
            <person name="Fang Z."/>
            <person name="Zhang Y."/>
            <person name="Han X."/>
        </authorList>
    </citation>
    <scope>NUCLEOTIDE SEQUENCE [LARGE SCALE GENOMIC DNA]</scope>
    <source>
        <strain evidence="2 3">JAMM 1525</strain>
    </source>
</reference>
<dbReference type="InterPro" id="IPR016181">
    <property type="entry name" value="Acyl_CoA_acyltransferase"/>
</dbReference>
<gene>
    <name evidence="2" type="ORF">EHS89_02485</name>
</gene>
<dbReference type="OrthoDB" id="9797178at2"/>
<accession>A0A3P1SW59</accession>
<dbReference type="AlphaFoldDB" id="A0A3P1SW59"/>
<dbReference type="GO" id="GO:0016747">
    <property type="term" value="F:acyltransferase activity, transferring groups other than amino-acyl groups"/>
    <property type="evidence" value="ECO:0007669"/>
    <property type="project" value="InterPro"/>
</dbReference>
<keyword evidence="2" id="KW-0808">Transferase</keyword>
<dbReference type="EMBL" id="RQXV01000001">
    <property type="protein sequence ID" value="RRD01447.1"/>
    <property type="molecule type" value="Genomic_DNA"/>
</dbReference>